<evidence type="ECO:0000313" key="1">
    <source>
        <dbReference type="EMBL" id="KAJ1152812.1"/>
    </source>
</evidence>
<dbReference type="AlphaFoldDB" id="A0AAV7RLY8"/>
<dbReference type="Proteomes" id="UP001066276">
    <property type="component" value="Chromosome 5"/>
</dbReference>
<evidence type="ECO:0000313" key="2">
    <source>
        <dbReference type="Proteomes" id="UP001066276"/>
    </source>
</evidence>
<protein>
    <submittedName>
        <fullName evidence="1">Uncharacterized protein</fullName>
    </submittedName>
</protein>
<name>A0AAV7RLY8_PLEWA</name>
<keyword evidence="2" id="KW-1185">Reference proteome</keyword>
<organism evidence="1 2">
    <name type="scientific">Pleurodeles waltl</name>
    <name type="common">Iberian ribbed newt</name>
    <dbReference type="NCBI Taxonomy" id="8319"/>
    <lineage>
        <taxon>Eukaryota</taxon>
        <taxon>Metazoa</taxon>
        <taxon>Chordata</taxon>
        <taxon>Craniata</taxon>
        <taxon>Vertebrata</taxon>
        <taxon>Euteleostomi</taxon>
        <taxon>Amphibia</taxon>
        <taxon>Batrachia</taxon>
        <taxon>Caudata</taxon>
        <taxon>Salamandroidea</taxon>
        <taxon>Salamandridae</taxon>
        <taxon>Pleurodelinae</taxon>
        <taxon>Pleurodeles</taxon>
    </lineage>
</organism>
<sequence>MKVILRGVCLKTTYGIRKQLGAKLSALEKILPAQPQKLKDWQQARRDLPNDQCRLKKNVDTAYHHRLNAEVDTTQVMLLWLLRQQAARVPVTKLMNERGNQLYTQADINKVFRAQLGRLYTTHMEVMKDNGAVRLVDIAVPKLGEVQRALLEKPISQEEILTSTRCCNASVFNHQSHLDH</sequence>
<dbReference type="EMBL" id="JANPWB010000009">
    <property type="protein sequence ID" value="KAJ1152812.1"/>
    <property type="molecule type" value="Genomic_DNA"/>
</dbReference>
<proteinExistence type="predicted"/>
<reference evidence="1" key="1">
    <citation type="journal article" date="2022" name="bioRxiv">
        <title>Sequencing and chromosome-scale assembly of the giantPleurodeles waltlgenome.</title>
        <authorList>
            <person name="Brown T."/>
            <person name="Elewa A."/>
            <person name="Iarovenko S."/>
            <person name="Subramanian E."/>
            <person name="Araus A.J."/>
            <person name="Petzold A."/>
            <person name="Susuki M."/>
            <person name="Suzuki K.-i.T."/>
            <person name="Hayashi T."/>
            <person name="Toyoda A."/>
            <person name="Oliveira C."/>
            <person name="Osipova E."/>
            <person name="Leigh N.D."/>
            <person name="Simon A."/>
            <person name="Yun M.H."/>
        </authorList>
    </citation>
    <scope>NUCLEOTIDE SEQUENCE</scope>
    <source>
        <strain evidence="1">20211129_DDA</strain>
        <tissue evidence="1">Liver</tissue>
    </source>
</reference>
<accession>A0AAV7RLY8</accession>
<gene>
    <name evidence="1" type="ORF">NDU88_005587</name>
</gene>
<comment type="caution">
    <text evidence="1">The sequence shown here is derived from an EMBL/GenBank/DDBJ whole genome shotgun (WGS) entry which is preliminary data.</text>
</comment>